<reference evidence="1" key="1">
    <citation type="submission" date="2013-08" db="EMBL/GenBank/DDBJ databases">
        <authorList>
            <person name="Mendez C."/>
            <person name="Richter M."/>
            <person name="Ferrer M."/>
            <person name="Sanchez J."/>
        </authorList>
    </citation>
    <scope>NUCLEOTIDE SEQUENCE</scope>
</reference>
<accession>T0YFR3</accession>
<organism evidence="1">
    <name type="scientific">mine drainage metagenome</name>
    <dbReference type="NCBI Taxonomy" id="410659"/>
    <lineage>
        <taxon>unclassified sequences</taxon>
        <taxon>metagenomes</taxon>
        <taxon>ecological metagenomes</taxon>
    </lineage>
</organism>
<sequence>KVTQDAEAAGKSSDLNAFNFVEAMLPGTPLQFWLRLKPTSTQAQIGLALIAVRDWANANVLGGASARGFGRFNAQLALYDGDVLVAPTVFRMGDHATAYSFSDEVTPYVDAAQRELDAMTIEDLDRFTRPSARKRRRLRDGRALPLRIDWTLVTPWCPPALGLHLDGLIGFAMLEEAEAQNQSFTSYDELLAELPFARHESLAGWCWKASLVRPAAVLGSERRYSTAKTSTAALAARTANGQIV</sequence>
<feature type="non-terminal residue" evidence="1">
    <location>
        <position position="1"/>
    </location>
</feature>
<comment type="caution">
    <text evidence="1">The sequence shown here is derived from an EMBL/GenBank/DDBJ whole genome shotgun (WGS) entry which is preliminary data.</text>
</comment>
<name>T0YFR3_9ZZZZ</name>
<dbReference type="AlphaFoldDB" id="T0YFR3"/>
<feature type="non-terminal residue" evidence="1">
    <location>
        <position position="244"/>
    </location>
</feature>
<protein>
    <submittedName>
        <fullName evidence="1">Uncharacterized protein</fullName>
    </submittedName>
</protein>
<proteinExistence type="predicted"/>
<dbReference type="EMBL" id="AUZY01011552">
    <property type="protein sequence ID" value="EQD34246.1"/>
    <property type="molecule type" value="Genomic_DNA"/>
</dbReference>
<reference evidence="1" key="2">
    <citation type="journal article" date="2014" name="ISME J.">
        <title>Microbial stratification in low pH oxic and suboxic macroscopic growths along an acid mine drainage.</title>
        <authorList>
            <person name="Mendez-Garcia C."/>
            <person name="Mesa V."/>
            <person name="Sprenger R.R."/>
            <person name="Richter M."/>
            <person name="Diez M.S."/>
            <person name="Solano J."/>
            <person name="Bargiela R."/>
            <person name="Golyshina O.V."/>
            <person name="Manteca A."/>
            <person name="Ramos J.L."/>
            <person name="Gallego J.R."/>
            <person name="Llorente I."/>
            <person name="Martins Dos Santos V.A."/>
            <person name="Jensen O.N."/>
            <person name="Pelaez A.I."/>
            <person name="Sanchez J."/>
            <person name="Ferrer M."/>
        </authorList>
    </citation>
    <scope>NUCLEOTIDE SEQUENCE</scope>
</reference>
<evidence type="ECO:0000313" key="1">
    <source>
        <dbReference type="EMBL" id="EQD34246.1"/>
    </source>
</evidence>
<gene>
    <name evidence="1" type="ORF">B1B_17319</name>
</gene>